<protein>
    <recommendedName>
        <fullName evidence="3">RING-type E3 ubiquitin transferase</fullName>
        <ecNumber evidence="3">2.3.2.27</ecNumber>
    </recommendedName>
</protein>
<gene>
    <name evidence="14" type="primary">LOC101514987</name>
</gene>
<evidence type="ECO:0000256" key="9">
    <source>
        <dbReference type="PROSITE-ProRule" id="PRU00175"/>
    </source>
</evidence>
<dbReference type="Gene3D" id="3.30.40.10">
    <property type="entry name" value="Zinc/RING finger domain, C3HC4 (zinc finger)"/>
    <property type="match status" value="1"/>
</dbReference>
<keyword evidence="11" id="KW-0812">Transmembrane</keyword>
<feature type="transmembrane region" description="Helical" evidence="11">
    <location>
        <begin position="17"/>
        <end position="38"/>
    </location>
</feature>
<dbReference type="Proteomes" id="UP000087171">
    <property type="component" value="Chromosome Ca3"/>
</dbReference>
<feature type="compositionally biased region" description="Basic and acidic residues" evidence="10">
    <location>
        <begin position="205"/>
        <end position="217"/>
    </location>
</feature>
<dbReference type="PaxDb" id="3827-XP_004493867.1"/>
<evidence type="ECO:0000256" key="7">
    <source>
        <dbReference type="ARBA" id="ARBA00022786"/>
    </source>
</evidence>
<dbReference type="SMART" id="SM00184">
    <property type="entry name" value="RING"/>
    <property type="match status" value="1"/>
</dbReference>
<reference evidence="14" key="2">
    <citation type="submission" date="2025-08" db="UniProtKB">
        <authorList>
            <consortium name="RefSeq"/>
        </authorList>
    </citation>
    <scope>IDENTIFICATION</scope>
    <source>
        <tissue evidence="14">Etiolated seedlings</tissue>
    </source>
</reference>
<dbReference type="RefSeq" id="XP_073221693.1">
    <property type="nucleotide sequence ID" value="XM_073365592.1"/>
</dbReference>
<dbReference type="EC" id="2.3.2.27" evidence="3"/>
<comment type="catalytic activity">
    <reaction evidence="1">
        <text>S-ubiquitinyl-[E2 ubiquitin-conjugating enzyme]-L-cysteine + [acceptor protein]-L-lysine = [E2 ubiquitin-conjugating enzyme]-L-cysteine + N(6)-ubiquitinyl-[acceptor protein]-L-lysine.</text>
        <dbReference type="EC" id="2.3.2.27"/>
    </reaction>
</comment>
<dbReference type="GO" id="GO:0061630">
    <property type="term" value="F:ubiquitin protein ligase activity"/>
    <property type="evidence" value="ECO:0007669"/>
    <property type="project" value="UniProtKB-EC"/>
</dbReference>
<evidence type="ECO:0000256" key="5">
    <source>
        <dbReference type="ARBA" id="ARBA00022723"/>
    </source>
</evidence>
<dbReference type="eggNOG" id="KOG0800">
    <property type="taxonomic scope" value="Eukaryota"/>
</dbReference>
<dbReference type="OrthoDB" id="8062037at2759"/>
<comment type="pathway">
    <text evidence="2">Protein modification; protein ubiquitination.</text>
</comment>
<feature type="region of interest" description="Disordered" evidence="10">
    <location>
        <begin position="193"/>
        <end position="217"/>
    </location>
</feature>
<keyword evidence="6 9" id="KW-0863">Zinc-finger</keyword>
<evidence type="ECO:0000256" key="6">
    <source>
        <dbReference type="ARBA" id="ARBA00022771"/>
    </source>
</evidence>
<proteinExistence type="predicted"/>
<dbReference type="SUPFAM" id="SSF57850">
    <property type="entry name" value="RING/U-box"/>
    <property type="match status" value="1"/>
</dbReference>
<keyword evidence="5" id="KW-0479">Metal-binding</keyword>
<dbReference type="InterPro" id="IPR001841">
    <property type="entry name" value="Znf_RING"/>
</dbReference>
<reference evidence="13" key="1">
    <citation type="journal article" date="2013" name="Nat. Biotechnol.">
        <title>Draft genome sequence of chickpea (Cicer arietinum) provides a resource for trait improvement.</title>
        <authorList>
            <person name="Varshney R.K."/>
            <person name="Song C."/>
            <person name="Saxena R.K."/>
            <person name="Azam S."/>
            <person name="Yu S."/>
            <person name="Sharpe A.G."/>
            <person name="Cannon S."/>
            <person name="Baek J."/>
            <person name="Rosen B.D."/>
            <person name="Tar'an B."/>
            <person name="Millan T."/>
            <person name="Zhang X."/>
            <person name="Ramsay L.D."/>
            <person name="Iwata A."/>
            <person name="Wang Y."/>
            <person name="Nelson W."/>
            <person name="Farmer A.D."/>
            <person name="Gaur P.M."/>
            <person name="Soderlund C."/>
            <person name="Penmetsa R.V."/>
            <person name="Xu C."/>
            <person name="Bharti A.K."/>
            <person name="He W."/>
            <person name="Winter P."/>
            <person name="Zhao S."/>
            <person name="Hane J.K."/>
            <person name="Carrasquilla-Garcia N."/>
            <person name="Condie J.A."/>
            <person name="Upadhyaya H.D."/>
            <person name="Luo M.C."/>
            <person name="Thudi M."/>
            <person name="Gowda C.L."/>
            <person name="Singh N.P."/>
            <person name="Lichtenzveig J."/>
            <person name="Gali K.K."/>
            <person name="Rubio J."/>
            <person name="Nadarajan N."/>
            <person name="Dolezel J."/>
            <person name="Bansal K.C."/>
            <person name="Xu X."/>
            <person name="Edwards D."/>
            <person name="Zhang G."/>
            <person name="Kahl G."/>
            <person name="Gil J."/>
            <person name="Singh K.B."/>
            <person name="Datta S.K."/>
            <person name="Jackson S.A."/>
            <person name="Wang J."/>
            <person name="Cook D.R."/>
        </authorList>
    </citation>
    <scope>NUCLEOTIDE SEQUENCE [LARGE SCALE GENOMIC DNA]</scope>
    <source>
        <strain evidence="13">cv. CDC Frontier</strain>
    </source>
</reference>
<name>A0A1S2XSI8_CICAR</name>
<evidence type="ECO:0000256" key="1">
    <source>
        <dbReference type="ARBA" id="ARBA00000900"/>
    </source>
</evidence>
<dbReference type="GO" id="GO:0008270">
    <property type="term" value="F:zinc ion binding"/>
    <property type="evidence" value="ECO:0007669"/>
    <property type="project" value="UniProtKB-KW"/>
</dbReference>
<feature type="domain" description="RING-type" evidence="12">
    <location>
        <begin position="104"/>
        <end position="146"/>
    </location>
</feature>
<evidence type="ECO:0000259" key="12">
    <source>
        <dbReference type="PROSITE" id="PS50089"/>
    </source>
</evidence>
<dbReference type="PANTHER" id="PTHR46913:SF8">
    <property type="entry name" value="RING-TYPE E3 UBIQUITIN TRANSFERASE"/>
    <property type="match status" value="1"/>
</dbReference>
<dbReference type="AlphaFoldDB" id="A0A1S2XSI8"/>
<evidence type="ECO:0000256" key="8">
    <source>
        <dbReference type="ARBA" id="ARBA00022833"/>
    </source>
</evidence>
<keyword evidence="4" id="KW-0808">Transferase</keyword>
<keyword evidence="13" id="KW-1185">Reference proteome</keyword>
<dbReference type="PROSITE" id="PS50089">
    <property type="entry name" value="ZF_RING_2"/>
    <property type="match status" value="1"/>
</dbReference>
<keyword evidence="8" id="KW-0862">Zinc</keyword>
<evidence type="ECO:0000256" key="11">
    <source>
        <dbReference type="SAM" id="Phobius"/>
    </source>
</evidence>
<dbReference type="Pfam" id="PF13639">
    <property type="entry name" value="zf-RING_2"/>
    <property type="match status" value="1"/>
</dbReference>
<keyword evidence="11" id="KW-1133">Transmembrane helix</keyword>
<evidence type="ECO:0000313" key="14">
    <source>
        <dbReference type="RefSeq" id="XP_004493867.1"/>
    </source>
</evidence>
<dbReference type="RefSeq" id="XP_004493867.1">
    <property type="nucleotide sequence ID" value="XM_004493810.3"/>
</dbReference>
<evidence type="ECO:0000256" key="3">
    <source>
        <dbReference type="ARBA" id="ARBA00012483"/>
    </source>
</evidence>
<dbReference type="InterPro" id="IPR013083">
    <property type="entry name" value="Znf_RING/FYVE/PHD"/>
</dbReference>
<organism evidence="13 14">
    <name type="scientific">Cicer arietinum</name>
    <name type="common">Chickpea</name>
    <name type="synonym">Garbanzo</name>
    <dbReference type="NCBI Taxonomy" id="3827"/>
    <lineage>
        <taxon>Eukaryota</taxon>
        <taxon>Viridiplantae</taxon>
        <taxon>Streptophyta</taxon>
        <taxon>Embryophyta</taxon>
        <taxon>Tracheophyta</taxon>
        <taxon>Spermatophyta</taxon>
        <taxon>Magnoliopsida</taxon>
        <taxon>eudicotyledons</taxon>
        <taxon>Gunneridae</taxon>
        <taxon>Pentapetalae</taxon>
        <taxon>rosids</taxon>
        <taxon>fabids</taxon>
        <taxon>Fabales</taxon>
        <taxon>Fabaceae</taxon>
        <taxon>Papilionoideae</taxon>
        <taxon>50 kb inversion clade</taxon>
        <taxon>NPAAA clade</taxon>
        <taxon>Hologalegina</taxon>
        <taxon>IRL clade</taxon>
        <taxon>Cicereae</taxon>
        <taxon>Cicer</taxon>
    </lineage>
</organism>
<dbReference type="GO" id="GO:0016567">
    <property type="term" value="P:protein ubiquitination"/>
    <property type="evidence" value="ECO:0007669"/>
    <property type="project" value="InterPro"/>
</dbReference>
<sequence length="317" mass="36315">MAQNQTHHHPPQLSSNYALPIFAILIVFILITYFILVTKCCLKFHPLRWISILPPSQDEDPFIAFSPTIRNRGGVDESIIQKIPTFQFTKGDGDEYDHQSVKGCVVCLSSFQEQDMLKVLPNCSHYFHLDCINIWLQTNSNCPLCRTSISGNTQVPMEHIIAPSSSPQESQLFSNMGSDEDFVVIELWGEGEHGGTTVPQIQQESRNDSTKMEEKKNVNLKQKKWKRVSCIMDDECIDVRRKDDQFCVETIRRSFSLDSANDRQVYLDVQDIIQHNHRSQNEDCDSSRGRRSFFPLCYGRGMGSKPALLAPHNRVKY</sequence>
<accession>A0A1S2XSI8</accession>
<evidence type="ECO:0000256" key="4">
    <source>
        <dbReference type="ARBA" id="ARBA00022679"/>
    </source>
</evidence>
<evidence type="ECO:0000256" key="2">
    <source>
        <dbReference type="ARBA" id="ARBA00004906"/>
    </source>
</evidence>
<keyword evidence="11" id="KW-0472">Membrane</keyword>
<keyword evidence="7" id="KW-0833">Ubl conjugation pathway</keyword>
<dbReference type="GeneID" id="101514987"/>
<evidence type="ECO:0000313" key="13">
    <source>
        <dbReference type="Proteomes" id="UP000087171"/>
    </source>
</evidence>
<evidence type="ECO:0000256" key="10">
    <source>
        <dbReference type="SAM" id="MobiDB-lite"/>
    </source>
</evidence>
<dbReference type="PANTHER" id="PTHR46913">
    <property type="entry name" value="RING-H2 FINGER PROTEIN ATL16"/>
    <property type="match status" value="1"/>
</dbReference>
<dbReference type="InterPro" id="IPR044600">
    <property type="entry name" value="ATL1/ATL16-like"/>
</dbReference>